<dbReference type="GeneID" id="76609198"/>
<dbReference type="EMBL" id="CP014864">
    <property type="protein sequence ID" value="AMX03586.1"/>
    <property type="molecule type" value="Genomic_DNA"/>
</dbReference>
<proteinExistence type="predicted"/>
<dbReference type="AlphaFoldDB" id="A0A143HQ14"/>
<dbReference type="RefSeq" id="WP_067156049.1">
    <property type="nucleotide sequence ID" value="NZ_CP014864.1"/>
</dbReference>
<dbReference type="Proteomes" id="UP000076077">
    <property type="component" value="Chromosome"/>
</dbReference>
<accession>A0A143HQ14</accession>
<name>A0A143HQ14_MICTH</name>
<evidence type="ECO:0000313" key="1">
    <source>
        <dbReference type="EMBL" id="AMX03586.1"/>
    </source>
</evidence>
<evidence type="ECO:0000313" key="2">
    <source>
        <dbReference type="Proteomes" id="UP000076077"/>
    </source>
</evidence>
<keyword evidence="2" id="KW-1185">Reference proteome</keyword>
<dbReference type="KEGG" id="mthd:A3224_14260"/>
<sequence length="84" mass="9840">MCLVNAKQLLEWEMTIDDLSRDPNMRWSLIALQNQHLYGDYKQAITRKLAKDNSDHSQLSVIAPEFIDIYARFFPLNRSEKGVQ</sequence>
<gene>
    <name evidence="1" type="ORF">A3224_14260</name>
</gene>
<protein>
    <submittedName>
        <fullName evidence="1">Uncharacterized protein</fullName>
    </submittedName>
</protein>
<organism evidence="1 2">
    <name type="scientific">Microbulbifer thermotolerans</name>
    <dbReference type="NCBI Taxonomy" id="252514"/>
    <lineage>
        <taxon>Bacteria</taxon>
        <taxon>Pseudomonadati</taxon>
        <taxon>Pseudomonadota</taxon>
        <taxon>Gammaproteobacteria</taxon>
        <taxon>Cellvibrionales</taxon>
        <taxon>Microbulbiferaceae</taxon>
        <taxon>Microbulbifer</taxon>
    </lineage>
</organism>
<reference evidence="2" key="1">
    <citation type="submission" date="2016-03" db="EMBL/GenBank/DDBJ databases">
        <authorList>
            <person name="Lee Y.-S."/>
            <person name="Choi Y.-L."/>
        </authorList>
    </citation>
    <scope>NUCLEOTIDE SEQUENCE [LARGE SCALE GENOMIC DNA]</scope>
    <source>
        <strain evidence="2">DAU221</strain>
    </source>
</reference>